<accession>R9BU54</accession>
<gene>
    <name evidence="1" type="ORF">A500_16430</name>
</gene>
<comment type="caution">
    <text evidence="1">The sequence shown here is derived from an EMBL/GenBank/DDBJ whole genome shotgun (WGS) entry which is preliminary data.</text>
</comment>
<keyword evidence="2" id="KW-1185">Reference proteome</keyword>
<dbReference type="RefSeq" id="WP_016208530.1">
    <property type="nucleotide sequence ID" value="NZ_ASRV01000195.1"/>
</dbReference>
<evidence type="ECO:0000313" key="2">
    <source>
        <dbReference type="Proteomes" id="UP000013988"/>
    </source>
</evidence>
<evidence type="ECO:0008006" key="3">
    <source>
        <dbReference type="Google" id="ProtNLM"/>
    </source>
</evidence>
<sequence length="86" mass="10482">MKVICTKGCNKQFEKPIFKEKKLKEDIREIYFKCPHCGVKYTCFYTDREIRKLQALQRKTKDVKEFDKLKEKVTNKMNKLKENMKK</sequence>
<dbReference type="AlphaFoldDB" id="R9BU54"/>
<organism evidence="1 2">
    <name type="scientific">Clostridium sartagoforme AAU1</name>
    <dbReference type="NCBI Taxonomy" id="1202534"/>
    <lineage>
        <taxon>Bacteria</taxon>
        <taxon>Bacillati</taxon>
        <taxon>Bacillota</taxon>
        <taxon>Clostridia</taxon>
        <taxon>Eubacteriales</taxon>
        <taxon>Clostridiaceae</taxon>
        <taxon>Clostridium</taxon>
    </lineage>
</organism>
<dbReference type="OrthoDB" id="1918216at2"/>
<reference evidence="1 2" key="1">
    <citation type="submission" date="2013-03" db="EMBL/GenBank/DDBJ databases">
        <title>Whole genome shotgun sequencing of Clostridium sartagoforme AAU1.</title>
        <authorList>
            <person name="Joshi C.G."/>
            <person name="Duggirala S.M."/>
            <person name="Nathani N.M."/>
            <person name="Bhatt V.D."/>
            <person name="Patel A.K."/>
            <person name="Pandya P.R."/>
            <person name="KaPatel J.A."/>
        </authorList>
    </citation>
    <scope>NUCLEOTIDE SEQUENCE [LARGE SCALE GENOMIC DNA]</scope>
    <source>
        <strain evidence="1 2">AAU1</strain>
    </source>
</reference>
<dbReference type="EMBL" id="ASRV01000195">
    <property type="protein sequence ID" value="EOR20542.1"/>
    <property type="molecule type" value="Genomic_DNA"/>
</dbReference>
<name>R9BU54_9CLOT</name>
<dbReference type="PATRIC" id="fig|1202534.3.peg.3260"/>
<evidence type="ECO:0000313" key="1">
    <source>
        <dbReference type="EMBL" id="EOR20542.1"/>
    </source>
</evidence>
<protein>
    <recommendedName>
        <fullName evidence="3">Transglycosylase</fullName>
    </recommendedName>
</protein>
<proteinExistence type="predicted"/>
<dbReference type="Proteomes" id="UP000013988">
    <property type="component" value="Unassembled WGS sequence"/>
</dbReference>